<keyword evidence="1" id="KW-1133">Transmembrane helix</keyword>
<dbReference type="Proteomes" id="UP001446205">
    <property type="component" value="Unassembled WGS sequence"/>
</dbReference>
<keyword evidence="3" id="KW-1185">Reference proteome</keyword>
<gene>
    <name evidence="2" type="ORF">WOB96_06280</name>
</gene>
<dbReference type="RefSeq" id="WP_341370430.1">
    <property type="nucleotide sequence ID" value="NZ_JBBPCO010000005.1"/>
</dbReference>
<dbReference type="Pfam" id="PF04367">
    <property type="entry name" value="DUF502"/>
    <property type="match status" value="1"/>
</dbReference>
<name>A0ABU9D8S9_9PROT</name>
<feature type="transmembrane region" description="Helical" evidence="1">
    <location>
        <begin position="7"/>
        <end position="27"/>
    </location>
</feature>
<keyword evidence="1" id="KW-0472">Membrane</keyword>
<protein>
    <submittedName>
        <fullName evidence="2">DUF502 domain-containing protein</fullName>
    </submittedName>
</protein>
<comment type="caution">
    <text evidence="2">The sequence shown here is derived from an EMBL/GenBank/DDBJ whole genome shotgun (WGS) entry which is preliminary data.</text>
</comment>
<accession>A0ABU9D8S9</accession>
<evidence type="ECO:0000313" key="3">
    <source>
        <dbReference type="Proteomes" id="UP001446205"/>
    </source>
</evidence>
<sequence>MKQLGSIFVRGLLIALPISLTLYLTVWVVEMMDGLFQGVVALLFGKYIPGLGLLLTLGAILIVGVLGSHVVTRSFFDWLNGLLTRIPLLESVYSTIQEAVSFLIGGKENGFQTVVLVRQPDGLGYTVGLLTRHSLPELPTIAGEDRVAVYVPMSYQIGGFTYLVRRDQIIELPEMTPQQALRFALVGGLGRGEKTKAV</sequence>
<proteinExistence type="predicted"/>
<evidence type="ECO:0000313" key="2">
    <source>
        <dbReference type="EMBL" id="MEK8089371.1"/>
    </source>
</evidence>
<dbReference type="EMBL" id="JBBPCO010000005">
    <property type="protein sequence ID" value="MEK8089371.1"/>
    <property type="molecule type" value="Genomic_DNA"/>
</dbReference>
<reference evidence="2 3" key="1">
    <citation type="submission" date="2024-04" db="EMBL/GenBank/DDBJ databases">
        <authorList>
            <person name="Abashina T."/>
            <person name="Shaikin A."/>
        </authorList>
    </citation>
    <scope>NUCLEOTIDE SEQUENCE [LARGE SCALE GENOMIC DNA]</scope>
    <source>
        <strain evidence="2 3">AAFK</strain>
    </source>
</reference>
<organism evidence="2 3">
    <name type="scientific">Thermithiobacillus plumbiphilus</name>
    <dbReference type="NCBI Taxonomy" id="1729899"/>
    <lineage>
        <taxon>Bacteria</taxon>
        <taxon>Pseudomonadati</taxon>
        <taxon>Pseudomonadota</taxon>
        <taxon>Acidithiobacillia</taxon>
        <taxon>Acidithiobacillales</taxon>
        <taxon>Thermithiobacillaceae</taxon>
        <taxon>Thermithiobacillus</taxon>
    </lineage>
</organism>
<keyword evidence="1" id="KW-0812">Transmembrane</keyword>
<dbReference type="PANTHER" id="PTHR31876:SF26">
    <property type="entry name" value="PROTEIN LIKE COV 2"/>
    <property type="match status" value="1"/>
</dbReference>
<dbReference type="PANTHER" id="PTHR31876">
    <property type="entry name" value="COV-LIKE PROTEIN 1"/>
    <property type="match status" value="1"/>
</dbReference>
<dbReference type="InterPro" id="IPR007462">
    <property type="entry name" value="COV1-like"/>
</dbReference>
<evidence type="ECO:0000256" key="1">
    <source>
        <dbReference type="SAM" id="Phobius"/>
    </source>
</evidence>
<feature type="transmembrane region" description="Helical" evidence="1">
    <location>
        <begin position="47"/>
        <end position="66"/>
    </location>
</feature>